<gene>
    <name evidence="1" type="primary">ORF86728</name>
</gene>
<accession>A0A0B6ZYN8</accession>
<name>A0A0B6ZYN8_9EUPU</name>
<proteinExistence type="predicted"/>
<sequence length="60" mass="7190">MCKRERRLIFMTQFVVVCIEVQNSLSWHTKIKHLYDPPKMSSKIIKHTNVNMLKTCNLKK</sequence>
<evidence type="ECO:0000313" key="1">
    <source>
        <dbReference type="EMBL" id="CEK73427.1"/>
    </source>
</evidence>
<protein>
    <submittedName>
        <fullName evidence="1">Uncharacterized protein</fullName>
    </submittedName>
</protein>
<organism evidence="1">
    <name type="scientific">Arion vulgaris</name>
    <dbReference type="NCBI Taxonomy" id="1028688"/>
    <lineage>
        <taxon>Eukaryota</taxon>
        <taxon>Metazoa</taxon>
        <taxon>Spiralia</taxon>
        <taxon>Lophotrochozoa</taxon>
        <taxon>Mollusca</taxon>
        <taxon>Gastropoda</taxon>
        <taxon>Heterobranchia</taxon>
        <taxon>Euthyneura</taxon>
        <taxon>Panpulmonata</taxon>
        <taxon>Eupulmonata</taxon>
        <taxon>Stylommatophora</taxon>
        <taxon>Helicina</taxon>
        <taxon>Arionoidea</taxon>
        <taxon>Arionidae</taxon>
        <taxon>Arion</taxon>
    </lineage>
</organism>
<dbReference type="EMBL" id="HACG01026562">
    <property type="protein sequence ID" value="CEK73427.1"/>
    <property type="molecule type" value="Transcribed_RNA"/>
</dbReference>
<dbReference type="AlphaFoldDB" id="A0A0B6ZYN8"/>
<reference evidence="1" key="1">
    <citation type="submission" date="2014-12" db="EMBL/GenBank/DDBJ databases">
        <title>Insight into the proteome of Arion vulgaris.</title>
        <authorList>
            <person name="Aradska J."/>
            <person name="Bulat T."/>
            <person name="Smidak R."/>
            <person name="Sarate P."/>
            <person name="Gangsoo J."/>
            <person name="Sialana F."/>
            <person name="Bilban M."/>
            <person name="Lubec G."/>
        </authorList>
    </citation>
    <scope>NUCLEOTIDE SEQUENCE</scope>
    <source>
        <tissue evidence="1">Skin</tissue>
    </source>
</reference>